<dbReference type="Pfam" id="PF03808">
    <property type="entry name" value="Glyco_tran_WecG"/>
    <property type="match status" value="1"/>
</dbReference>
<proteinExistence type="predicted"/>
<dbReference type="GO" id="GO:0016758">
    <property type="term" value="F:hexosyltransferase activity"/>
    <property type="evidence" value="ECO:0007669"/>
    <property type="project" value="TreeGrafter"/>
</dbReference>
<reference evidence="3 4" key="1">
    <citation type="submission" date="2016-10" db="EMBL/GenBank/DDBJ databases">
        <title>Evaluation of Human, Veterinary and Environmental Mycobacterium chelonae Isolates by Core Genome Phylogenomic Analysis, Targeted Gene Comparison, and Anti-microbial Susceptibility Patterns: A Tale of Mistaken Identities.</title>
        <authorList>
            <person name="Fogelson S.B."/>
            <person name="Camus A.C."/>
            <person name="Lorenz W."/>
            <person name="Vasireddy R."/>
            <person name="Vasireddy S."/>
            <person name="Smith T."/>
            <person name="Brown-Elliott B.A."/>
            <person name="Wallace R.J.Jr."/>
            <person name="Hasan N.A."/>
            <person name="Reischl U."/>
            <person name="Sanchez S."/>
        </authorList>
    </citation>
    <scope>NUCLEOTIDE SEQUENCE [LARGE SCALE GENOMIC DNA]</scope>
    <source>
        <strain evidence="3 4">15515</strain>
    </source>
</reference>
<dbReference type="AlphaFoldDB" id="A0A1S1LM34"/>
<evidence type="ECO:0000313" key="3">
    <source>
        <dbReference type="EMBL" id="OHU56472.1"/>
    </source>
</evidence>
<keyword evidence="1" id="KW-0328">Glycosyltransferase</keyword>
<dbReference type="PANTHER" id="PTHR34136">
    <property type="match status" value="1"/>
</dbReference>
<dbReference type="CDD" id="cd06533">
    <property type="entry name" value="Glyco_transf_WecG_TagA"/>
    <property type="match status" value="1"/>
</dbReference>
<evidence type="ECO:0000313" key="4">
    <source>
        <dbReference type="Proteomes" id="UP000180043"/>
    </source>
</evidence>
<keyword evidence="2" id="KW-0808">Transferase</keyword>
<dbReference type="PANTHER" id="PTHR34136:SF1">
    <property type="entry name" value="UDP-N-ACETYL-D-MANNOSAMINURONIC ACID TRANSFERASE"/>
    <property type="match status" value="1"/>
</dbReference>
<dbReference type="EMBL" id="MLIQ01000016">
    <property type="protein sequence ID" value="OHU56472.1"/>
    <property type="molecule type" value="Genomic_DNA"/>
</dbReference>
<organism evidence="3 4">
    <name type="scientific">Mycobacteroides chelonae</name>
    <name type="common">Mycobacterium chelonae</name>
    <dbReference type="NCBI Taxonomy" id="1774"/>
    <lineage>
        <taxon>Bacteria</taxon>
        <taxon>Bacillati</taxon>
        <taxon>Actinomycetota</taxon>
        <taxon>Actinomycetes</taxon>
        <taxon>Mycobacteriales</taxon>
        <taxon>Mycobacteriaceae</taxon>
        <taxon>Mycobacteroides</taxon>
    </lineage>
</organism>
<accession>A0A1S1LM34</accession>
<protein>
    <recommendedName>
        <fullName evidence="5">WecB/TagA/CpsF family glycosyltransferase</fullName>
    </recommendedName>
</protein>
<name>A0A1S1LM34_MYCCH</name>
<sequence length="276" mass="29509">MDGARLSAVSTDQLGSPIRVTISEVTVDLCSVRAVLDAVTQRASACGARPLVVGSVNLDHFHHFGSGRANPDCAALGPALDWLMLADGAPIVARARLKTRQNWPRITGADLLPMVLEQAAGTGHRVGFLGGLPQVHDRLRAVLHERYPGLAVSGLWAPDRADLIDPDRSDALAGDIAAADTDVLVVGLGKPLQELWIARHGLTAGARVLLAFGASADFLAGAATRAPEWMQRYGLEWSYRLGREPRRMARRYLIQGPAAVVRLRKAAVGPALPWHA</sequence>
<dbReference type="InterPro" id="IPR004629">
    <property type="entry name" value="WecG_TagA_CpsF"/>
</dbReference>
<evidence type="ECO:0000256" key="2">
    <source>
        <dbReference type="ARBA" id="ARBA00022679"/>
    </source>
</evidence>
<evidence type="ECO:0008006" key="5">
    <source>
        <dbReference type="Google" id="ProtNLM"/>
    </source>
</evidence>
<dbReference type="Proteomes" id="UP000180043">
    <property type="component" value="Unassembled WGS sequence"/>
</dbReference>
<dbReference type="NCBIfam" id="TIGR00696">
    <property type="entry name" value="wecG_tagA_cpsF"/>
    <property type="match status" value="1"/>
</dbReference>
<evidence type="ECO:0000256" key="1">
    <source>
        <dbReference type="ARBA" id="ARBA00022676"/>
    </source>
</evidence>
<gene>
    <name evidence="3" type="ORF">BKG82_14530</name>
</gene>
<comment type="caution">
    <text evidence="3">The sequence shown here is derived from an EMBL/GenBank/DDBJ whole genome shotgun (WGS) entry which is preliminary data.</text>
</comment>